<dbReference type="InterPro" id="IPR018317">
    <property type="entry name" value="QueC"/>
</dbReference>
<dbReference type="Pfam" id="PF06508">
    <property type="entry name" value="QueC"/>
    <property type="match status" value="1"/>
</dbReference>
<proteinExistence type="predicted"/>
<organism evidence="1 2">
    <name type="scientific">Virgibacillus byunsanensis</name>
    <dbReference type="NCBI Taxonomy" id="570945"/>
    <lineage>
        <taxon>Bacteria</taxon>
        <taxon>Bacillati</taxon>
        <taxon>Bacillota</taxon>
        <taxon>Bacilli</taxon>
        <taxon>Bacillales</taxon>
        <taxon>Bacillaceae</taxon>
        <taxon>Virgibacillus</taxon>
    </lineage>
</organism>
<gene>
    <name evidence="1" type="ORF">ACFQ3N_02045</name>
</gene>
<dbReference type="Gene3D" id="3.40.50.620">
    <property type="entry name" value="HUPs"/>
    <property type="match status" value="1"/>
</dbReference>
<accession>A0ABW3LHP6</accession>
<dbReference type="RefSeq" id="WP_390359072.1">
    <property type="nucleotide sequence ID" value="NZ_JBHTKJ010000007.1"/>
</dbReference>
<dbReference type="SUPFAM" id="SSF52402">
    <property type="entry name" value="Adenine nucleotide alpha hydrolases-like"/>
    <property type="match status" value="1"/>
</dbReference>
<dbReference type="Proteomes" id="UP001597040">
    <property type="component" value="Unassembled WGS sequence"/>
</dbReference>
<reference evidence="2" key="1">
    <citation type="journal article" date="2019" name="Int. J. Syst. Evol. Microbiol.">
        <title>The Global Catalogue of Microorganisms (GCM) 10K type strain sequencing project: providing services to taxonomists for standard genome sequencing and annotation.</title>
        <authorList>
            <consortium name="The Broad Institute Genomics Platform"/>
            <consortium name="The Broad Institute Genome Sequencing Center for Infectious Disease"/>
            <person name="Wu L."/>
            <person name="Ma J."/>
        </authorList>
    </citation>
    <scope>NUCLEOTIDE SEQUENCE [LARGE SCALE GENOMIC DNA]</scope>
    <source>
        <strain evidence="2">CCUG 56754</strain>
    </source>
</reference>
<evidence type="ECO:0000313" key="1">
    <source>
        <dbReference type="EMBL" id="MFD1037207.1"/>
    </source>
</evidence>
<protein>
    <submittedName>
        <fullName evidence="1">7-cyano-7-deazaguanine synthase</fullName>
        <ecNumber evidence="1">6.3.4.20</ecNumber>
    </submittedName>
</protein>
<comment type="caution">
    <text evidence="1">The sequence shown here is derived from an EMBL/GenBank/DDBJ whole genome shotgun (WGS) entry which is preliminary data.</text>
</comment>
<dbReference type="EMBL" id="JBHTKJ010000007">
    <property type="protein sequence ID" value="MFD1037207.1"/>
    <property type="molecule type" value="Genomic_DNA"/>
</dbReference>
<dbReference type="GO" id="GO:0016874">
    <property type="term" value="F:ligase activity"/>
    <property type="evidence" value="ECO:0007669"/>
    <property type="project" value="UniProtKB-KW"/>
</dbReference>
<evidence type="ECO:0000313" key="2">
    <source>
        <dbReference type="Proteomes" id="UP001597040"/>
    </source>
</evidence>
<name>A0ABW3LHP6_9BACI</name>
<dbReference type="EC" id="6.3.4.20" evidence="1"/>
<keyword evidence="2" id="KW-1185">Reference proteome</keyword>
<dbReference type="InterPro" id="IPR014729">
    <property type="entry name" value="Rossmann-like_a/b/a_fold"/>
</dbReference>
<keyword evidence="1" id="KW-0436">Ligase</keyword>
<sequence length="247" mass="28626">MVRNVLWTGGWDSTFRVLDLVFNKKESLQPYYILDNRRNSTFMEIKTMEHIKRIIEKEDPEARKRILDTITIEMTEIPGNESITKKYNHLASQSHLGDQHDWLARYTDYMNIDGLEISVHVDDNAANFLKDDVELMEGTYKLKKNPSDPGLKLFARYHFPLLNMTKLDMEKAAKKSGFQHIMEQTWFCHNPKKDGTACGLCNPCNYTREEGLGRRVPTPNAIDKSKFILLTTYRRGIGKFKKVMGGS</sequence>